<dbReference type="Pfam" id="PF20041">
    <property type="entry name" value="DUF6443"/>
    <property type="match status" value="1"/>
</dbReference>
<feature type="region of interest" description="Disordered" evidence="1">
    <location>
        <begin position="1129"/>
        <end position="1148"/>
    </location>
</feature>
<comment type="caution">
    <text evidence="3">The sequence shown here is derived from an EMBL/GenBank/DDBJ whole genome shotgun (WGS) entry which is preliminary data.</text>
</comment>
<feature type="domain" description="DUF6443" evidence="2">
    <location>
        <begin position="89"/>
        <end position="223"/>
    </location>
</feature>
<keyword evidence="4" id="KW-1185">Reference proteome</keyword>
<dbReference type="InterPro" id="IPR045619">
    <property type="entry name" value="DUF6443"/>
</dbReference>
<evidence type="ECO:0000256" key="1">
    <source>
        <dbReference type="SAM" id="MobiDB-lite"/>
    </source>
</evidence>
<feature type="compositionally biased region" description="Polar residues" evidence="1">
    <location>
        <begin position="1129"/>
        <end position="1138"/>
    </location>
</feature>
<dbReference type="PANTHER" id="PTHR32305">
    <property type="match status" value="1"/>
</dbReference>
<dbReference type="EMBL" id="JBHLWO010000001">
    <property type="protein sequence ID" value="MFC0317944.1"/>
    <property type="molecule type" value="Genomic_DNA"/>
</dbReference>
<dbReference type="InterPro" id="IPR022385">
    <property type="entry name" value="Rhs_assc_core"/>
</dbReference>
<name>A0ABV6HGE9_9SPHI</name>
<dbReference type="NCBIfam" id="TIGR03696">
    <property type="entry name" value="Rhs_assc_core"/>
    <property type="match status" value="1"/>
</dbReference>
<dbReference type="RefSeq" id="WP_130854321.1">
    <property type="nucleotide sequence ID" value="NZ_JBHLWO010000001.1"/>
</dbReference>
<accession>A0ABV6HGE9</accession>
<proteinExistence type="predicted"/>
<gene>
    <name evidence="3" type="ORF">ACFFI0_06470</name>
</gene>
<dbReference type="InterPro" id="IPR050708">
    <property type="entry name" value="T6SS_VgrG/RHS"/>
</dbReference>
<reference evidence="3 4" key="1">
    <citation type="submission" date="2024-09" db="EMBL/GenBank/DDBJ databases">
        <authorList>
            <person name="Sun Q."/>
            <person name="Mori K."/>
        </authorList>
    </citation>
    <scope>NUCLEOTIDE SEQUENCE [LARGE SCALE GENOMIC DNA]</scope>
    <source>
        <strain evidence="3 4">CCM 7765</strain>
    </source>
</reference>
<evidence type="ECO:0000313" key="3">
    <source>
        <dbReference type="EMBL" id="MFC0317944.1"/>
    </source>
</evidence>
<feature type="region of interest" description="Disordered" evidence="1">
    <location>
        <begin position="1077"/>
        <end position="1098"/>
    </location>
</feature>
<dbReference type="Gene3D" id="2.180.10.10">
    <property type="entry name" value="RHS repeat-associated core"/>
    <property type="match status" value="1"/>
</dbReference>
<dbReference type="Proteomes" id="UP001589774">
    <property type="component" value="Unassembled WGS sequence"/>
</dbReference>
<sequence>MNIRIKTTMLFIGFLLVTVVIKGQQQDLVLSTYDGNSTELKATKSITLKSGFYIPSGKNVRIYIVQDASLIPMPATFPASQNYVLKTVYTMPLDAASTATTAAQKMQDIEYYDGLGRSVQTVSVRASSGYGDIVTHRTYDAFGREDRTYLPYVSGENGAYKTDAITAQAAYYNGGKDGVVVIPKPTSGTTATPSFNRPMYEAAPTNRVLEQGFAGAIWQPSTAGYTGGGHSIRTEYTVNNAVAFTTVATTRLVSNYGVGYDQYGDPVLQLNGVYAAGELSVKISKDENWTSTKGRLGTVEEYIDKQERIVLRRTFNKNGANTEMLSTYYVYDNFGNLCYVLPPGLLPDRTSGAISLDDITKFAYQYRYDKRNMLSQKKLPGSNAWQKMIYNSQGLTVIHQDGQKAADGADYNLFYKYDGQGRLVMKGTQKNGVIPWWETQHAVDGQAFPTHWEERSTATGNLHGYTNRSMPILPTATPVKYEIMEVNYYDSYSGFTPPSHTKPASYSQQVQGLVTAKKERVIGASTETWLWTVYYYDSRGRVQMEWSQHYKGATLSGNYNTLEYSYNFNGQPTQTIQKVYTANALALTVTTKYSYDHRGRLLDTRKQVKDGASAAGAEVLIARNSYNGVGQLMTKSLHGKTDGSFEEAVNYAYNSRGWVTTIGSKLFSQTLRYNDALAGGTAQYNGNISGQEWKRNNAAAGSYQYTYDEINRLVNGTASDGKKELLEYDVMGNIKGLTRDAGAKWVYRYEGSKLLDIKFGTTTYSYTHDPASGNMTRDGRNANDIAYNYLNLPEKITGAKPITYTYTGAGVKLRSVNAGIVRDYVKGTEWKDGSLEIIHTEEGRISKNGSSFIYEYVLKDHLGNSRAGFRVNTNGTVEANLKRDYYPFGMEHADATSITPSPKNNYLYNGKELQDGIGQYDYGARFYDPVIGRWGSVDPLAENHYEHTPYNYVLGNPVRYADFMGLDTISANDNITPVKAGDTRLLENGGSTVASQGEIPVTANVNRHVAYFNEYSNLSGNADEGIAGSMAFGLRAGPIGAVVVGAVALIPILQNLPQNLPPAPGFGDPSKWGYTYRPPSLDPINNPPKGFDPNEPPKDVTKPIRWLLYGKGLYELYDEYNSHMEKLKQTASDNTRVVNPQIKKGNRR</sequence>
<dbReference type="PANTHER" id="PTHR32305:SF15">
    <property type="entry name" value="PROTEIN RHSA-RELATED"/>
    <property type="match status" value="1"/>
</dbReference>
<protein>
    <submittedName>
        <fullName evidence="3">DUF6443 domain-containing protein</fullName>
    </submittedName>
</protein>
<evidence type="ECO:0000259" key="2">
    <source>
        <dbReference type="Pfam" id="PF20041"/>
    </source>
</evidence>
<evidence type="ECO:0000313" key="4">
    <source>
        <dbReference type="Proteomes" id="UP001589774"/>
    </source>
</evidence>
<organism evidence="3 4">
    <name type="scientific">Olivibacter oleidegradans</name>
    <dbReference type="NCBI Taxonomy" id="760123"/>
    <lineage>
        <taxon>Bacteria</taxon>
        <taxon>Pseudomonadati</taxon>
        <taxon>Bacteroidota</taxon>
        <taxon>Sphingobacteriia</taxon>
        <taxon>Sphingobacteriales</taxon>
        <taxon>Sphingobacteriaceae</taxon>
        <taxon>Olivibacter</taxon>
    </lineage>
</organism>